<keyword evidence="2" id="KW-1185">Reference proteome</keyword>
<reference evidence="1" key="1">
    <citation type="submission" date="2022-06" db="EMBL/GenBank/DDBJ databases">
        <title>Ornithinimicrobium HY1793.</title>
        <authorList>
            <person name="Huang Y."/>
        </authorList>
    </citation>
    <scope>NUCLEOTIDE SEQUENCE</scope>
    <source>
        <strain evidence="1">HY1793</strain>
    </source>
</reference>
<evidence type="ECO:0000313" key="1">
    <source>
        <dbReference type="EMBL" id="USQ80259.1"/>
    </source>
</evidence>
<proteinExistence type="predicted"/>
<evidence type="ECO:0000313" key="2">
    <source>
        <dbReference type="Proteomes" id="UP001056455"/>
    </source>
</evidence>
<dbReference type="EMBL" id="CP099489">
    <property type="protein sequence ID" value="USQ80259.1"/>
    <property type="molecule type" value="Genomic_DNA"/>
</dbReference>
<accession>A0ABY4YU15</accession>
<name>A0ABY4YU15_9MICO</name>
<dbReference type="Proteomes" id="UP001056455">
    <property type="component" value="Chromosome"/>
</dbReference>
<sequence length="45" mass="4954">MDRDSTVLTAHARDLGEPTVDLTKANQVAADLEDEELLRKMAQGK</sequence>
<dbReference type="RefSeq" id="WP_252593635.1">
    <property type="nucleotide sequence ID" value="NZ_CP099489.1"/>
</dbReference>
<gene>
    <name evidence="1" type="ORF">NF556_00935</name>
</gene>
<organism evidence="1 2">
    <name type="scientific">Ornithinimicrobium faecis</name>
    <dbReference type="NCBI Taxonomy" id="2934158"/>
    <lineage>
        <taxon>Bacteria</taxon>
        <taxon>Bacillati</taxon>
        <taxon>Actinomycetota</taxon>
        <taxon>Actinomycetes</taxon>
        <taxon>Micrococcales</taxon>
        <taxon>Ornithinimicrobiaceae</taxon>
        <taxon>Ornithinimicrobium</taxon>
    </lineage>
</organism>
<protein>
    <submittedName>
        <fullName evidence="1">Uncharacterized protein</fullName>
    </submittedName>
</protein>